<dbReference type="PANTHER" id="PTHR43381:SF20">
    <property type="entry name" value="TRANSLATION INITIATION FACTOR IF-2, MITOCHONDRIAL"/>
    <property type="match status" value="1"/>
</dbReference>
<evidence type="ECO:0000313" key="5">
    <source>
        <dbReference type="Proteomes" id="UP001381693"/>
    </source>
</evidence>
<dbReference type="InterPro" id="IPR015760">
    <property type="entry name" value="TIF_IF2"/>
</dbReference>
<dbReference type="EMBL" id="JAXCGZ010003957">
    <property type="protein sequence ID" value="KAK7082594.1"/>
    <property type="molecule type" value="Genomic_DNA"/>
</dbReference>
<dbReference type="AlphaFoldDB" id="A0AAN8XQY0"/>
<feature type="domain" description="Translation initiation factor IF- 2" evidence="3">
    <location>
        <begin position="71"/>
        <end position="131"/>
    </location>
</feature>
<dbReference type="GO" id="GO:0003743">
    <property type="term" value="F:translation initiation factor activity"/>
    <property type="evidence" value="ECO:0007669"/>
    <property type="project" value="UniProtKB-KW"/>
</dbReference>
<evidence type="ECO:0000313" key="4">
    <source>
        <dbReference type="EMBL" id="KAK7082594.1"/>
    </source>
</evidence>
<keyword evidence="2" id="KW-0342">GTP-binding</keyword>
<organism evidence="4 5">
    <name type="scientific">Halocaridina rubra</name>
    <name type="common">Hawaiian red shrimp</name>
    <dbReference type="NCBI Taxonomy" id="373956"/>
    <lineage>
        <taxon>Eukaryota</taxon>
        <taxon>Metazoa</taxon>
        <taxon>Ecdysozoa</taxon>
        <taxon>Arthropoda</taxon>
        <taxon>Crustacea</taxon>
        <taxon>Multicrustacea</taxon>
        <taxon>Malacostraca</taxon>
        <taxon>Eumalacostraca</taxon>
        <taxon>Eucarida</taxon>
        <taxon>Decapoda</taxon>
        <taxon>Pleocyemata</taxon>
        <taxon>Caridea</taxon>
        <taxon>Atyoidea</taxon>
        <taxon>Atyidae</taxon>
        <taxon>Halocaridina</taxon>
    </lineage>
</organism>
<gene>
    <name evidence="4" type="primary">MTIF2_1</name>
    <name evidence="4" type="ORF">SK128_022950</name>
</gene>
<dbReference type="InterPro" id="IPR036925">
    <property type="entry name" value="TIF_IF2_dom3_sf"/>
</dbReference>
<dbReference type="GO" id="GO:0005525">
    <property type="term" value="F:GTP binding"/>
    <property type="evidence" value="ECO:0007669"/>
    <property type="project" value="UniProtKB-KW"/>
</dbReference>
<evidence type="ECO:0000256" key="2">
    <source>
        <dbReference type="ARBA" id="ARBA00023134"/>
    </source>
</evidence>
<keyword evidence="4" id="KW-0396">Initiation factor</keyword>
<protein>
    <submittedName>
        <fullName evidence="4">Translation initiation factor IF-2, mitochondrial</fullName>
    </submittedName>
</protein>
<keyword evidence="4" id="KW-0648">Protein biosynthesis</keyword>
<dbReference type="Gene3D" id="3.40.50.10050">
    <property type="entry name" value="Translation initiation factor IF- 2, domain 3"/>
    <property type="match status" value="1"/>
</dbReference>
<proteinExistence type="predicted"/>
<dbReference type="SUPFAM" id="SSF52156">
    <property type="entry name" value="Initiation factor IF2/eIF5b, domain 3"/>
    <property type="match status" value="1"/>
</dbReference>
<keyword evidence="5" id="KW-1185">Reference proteome</keyword>
<dbReference type="GO" id="GO:0005737">
    <property type="term" value="C:cytoplasm"/>
    <property type="evidence" value="ECO:0007669"/>
    <property type="project" value="TreeGrafter"/>
</dbReference>
<sequence>DCILEVESERHANEVMDWRKHELSLEKQKEAQVIVEERAKEHLKVYKEKLEERRRLGYRYGKKRVPREKEVQDEDIGPRVSIVLKGDVIGSVEAILDVLDTYHSDECELNILSYGVGMVTPSDVDMAATFNGKRLSSKLSFM</sequence>
<reference evidence="4 5" key="1">
    <citation type="submission" date="2023-11" db="EMBL/GenBank/DDBJ databases">
        <title>Halocaridina rubra genome assembly.</title>
        <authorList>
            <person name="Smith C."/>
        </authorList>
    </citation>
    <scope>NUCLEOTIDE SEQUENCE [LARGE SCALE GENOMIC DNA]</scope>
    <source>
        <strain evidence="4">EP-1</strain>
        <tissue evidence="4">Whole</tissue>
    </source>
</reference>
<dbReference type="PANTHER" id="PTHR43381">
    <property type="entry name" value="TRANSLATION INITIATION FACTOR IF-2-RELATED"/>
    <property type="match status" value="1"/>
</dbReference>
<name>A0AAN8XQY0_HALRR</name>
<keyword evidence="1" id="KW-0547">Nucleotide-binding</keyword>
<dbReference type="InterPro" id="IPR023115">
    <property type="entry name" value="TIF_IF2_dom3"/>
</dbReference>
<accession>A0AAN8XQY0</accession>
<dbReference type="Proteomes" id="UP001381693">
    <property type="component" value="Unassembled WGS sequence"/>
</dbReference>
<evidence type="ECO:0000259" key="3">
    <source>
        <dbReference type="Pfam" id="PF11987"/>
    </source>
</evidence>
<feature type="non-terminal residue" evidence="4">
    <location>
        <position position="1"/>
    </location>
</feature>
<dbReference type="Pfam" id="PF11987">
    <property type="entry name" value="IF-2"/>
    <property type="match status" value="1"/>
</dbReference>
<comment type="caution">
    <text evidence="4">The sequence shown here is derived from an EMBL/GenBank/DDBJ whole genome shotgun (WGS) entry which is preliminary data.</text>
</comment>
<evidence type="ECO:0000256" key="1">
    <source>
        <dbReference type="ARBA" id="ARBA00022741"/>
    </source>
</evidence>